<feature type="region of interest" description="Disordered" evidence="1">
    <location>
        <begin position="20"/>
        <end position="39"/>
    </location>
</feature>
<name>A0A0P9PLI5_PSESX</name>
<proteinExistence type="predicted"/>
<dbReference type="Proteomes" id="UP000050381">
    <property type="component" value="Unassembled WGS sequence"/>
</dbReference>
<evidence type="ECO:0000313" key="3">
    <source>
        <dbReference type="Proteomes" id="UP000050381"/>
    </source>
</evidence>
<organism evidence="2 3">
    <name type="scientific">Pseudomonas syringae pv. castaneae</name>
    <dbReference type="NCBI Taxonomy" id="264450"/>
    <lineage>
        <taxon>Bacteria</taxon>
        <taxon>Pseudomonadati</taxon>
        <taxon>Pseudomonadota</taxon>
        <taxon>Gammaproteobacteria</taxon>
        <taxon>Pseudomonadales</taxon>
        <taxon>Pseudomonadaceae</taxon>
        <taxon>Pseudomonas</taxon>
        <taxon>Pseudomonas syringae</taxon>
    </lineage>
</organism>
<gene>
    <name evidence="2" type="ORF">ALO79_200291</name>
</gene>
<feature type="region of interest" description="Disordered" evidence="1">
    <location>
        <begin position="220"/>
        <end position="246"/>
    </location>
</feature>
<feature type="compositionally biased region" description="Basic residues" evidence="1">
    <location>
        <begin position="227"/>
        <end position="237"/>
    </location>
</feature>
<protein>
    <submittedName>
        <fullName evidence="2">Uncharacterized protein</fullName>
    </submittedName>
</protein>
<evidence type="ECO:0000256" key="1">
    <source>
        <dbReference type="SAM" id="MobiDB-lite"/>
    </source>
</evidence>
<comment type="caution">
    <text evidence="2">The sequence shown here is derived from an EMBL/GenBank/DDBJ whole genome shotgun (WGS) entry which is preliminary data.</text>
</comment>
<evidence type="ECO:0000313" key="2">
    <source>
        <dbReference type="EMBL" id="KPX00601.1"/>
    </source>
</evidence>
<dbReference type="EMBL" id="LJQD01000004">
    <property type="protein sequence ID" value="KPX00601.1"/>
    <property type="molecule type" value="Genomic_DNA"/>
</dbReference>
<feature type="compositionally biased region" description="Low complexity" evidence="1">
    <location>
        <begin position="25"/>
        <end position="39"/>
    </location>
</feature>
<dbReference type="AlphaFoldDB" id="A0A0P9PLI5"/>
<accession>A0A0P9PLI5</accession>
<reference evidence="2 3" key="1">
    <citation type="submission" date="2015-09" db="EMBL/GenBank/DDBJ databases">
        <title>Genome announcement of multiple Pseudomonas syringae strains.</title>
        <authorList>
            <person name="Thakur S."/>
            <person name="Wang P.W."/>
            <person name="Gong Y."/>
            <person name="Weir B.S."/>
            <person name="Guttman D.S."/>
        </authorList>
    </citation>
    <scope>NUCLEOTIDE SEQUENCE [LARGE SCALE GENOMIC DNA]</scope>
    <source>
        <strain evidence="2 3">ICMP9419</strain>
    </source>
</reference>
<sequence>MGDMHKMNRPPMLLAQGFAQDAEQRTQPGTGGQQPQRPVVPGGIVMQRTAAQFTQADRVPHIQGSSPVDKLPGLAAIEVKLQETVLLRQARQGIGPGDVAEPQHQVLPGLVAQRPFRGDAQTQHVGAQPVRRHHLGSLTVTLRIERMDLHIFDHLALAGQPPALIALCRAQGIGPSVAHIAAGALHQAGVTTAGATTVGHRHPGLIQRVQQVTARRDRPLPAGDRQFRHRHSPRRRHTDYGRLAWHGTRPGRHVAMRCPGHRPSPTASCPPTG</sequence>